<dbReference type="STRING" id="570519.SAMN04488116_0131"/>
<keyword evidence="8" id="KW-0547">Nucleotide-binding</keyword>
<gene>
    <name evidence="13" type="ORF">SAMN04488116_0131</name>
</gene>
<evidence type="ECO:0000259" key="12">
    <source>
        <dbReference type="PROSITE" id="PS51163"/>
    </source>
</evidence>
<dbReference type="EMBL" id="FQWL01000001">
    <property type="protein sequence ID" value="SHG18208.1"/>
    <property type="molecule type" value="Genomic_DNA"/>
</dbReference>
<keyword evidence="7" id="KW-0548">Nucleotidyltransferase</keyword>
<comment type="catalytic activity">
    <reaction evidence="11">
        <text>L-threonine + hydrogencarbonate + ATP = L-threonylcarbamoyladenylate + diphosphate + H2O</text>
        <dbReference type="Rhea" id="RHEA:36407"/>
        <dbReference type="ChEBI" id="CHEBI:15377"/>
        <dbReference type="ChEBI" id="CHEBI:17544"/>
        <dbReference type="ChEBI" id="CHEBI:30616"/>
        <dbReference type="ChEBI" id="CHEBI:33019"/>
        <dbReference type="ChEBI" id="CHEBI:57926"/>
        <dbReference type="ChEBI" id="CHEBI:73682"/>
        <dbReference type="EC" id="2.7.7.87"/>
    </reaction>
</comment>
<proteinExistence type="inferred from homology"/>
<comment type="similarity">
    <text evidence="2">Belongs to the SUA5 family.</text>
</comment>
<dbReference type="NCBIfam" id="TIGR00057">
    <property type="entry name" value="L-threonylcarbamoyladenylate synthase"/>
    <property type="match status" value="1"/>
</dbReference>
<dbReference type="GO" id="GO:0008033">
    <property type="term" value="P:tRNA processing"/>
    <property type="evidence" value="ECO:0007669"/>
    <property type="project" value="UniProtKB-KW"/>
</dbReference>
<dbReference type="PANTHER" id="PTHR17490">
    <property type="entry name" value="SUA5"/>
    <property type="match status" value="1"/>
</dbReference>
<evidence type="ECO:0000256" key="4">
    <source>
        <dbReference type="ARBA" id="ARBA00022490"/>
    </source>
</evidence>
<sequence>MKPDFLPEMDSAFNTLQDGGLILYPTDTVWGIGCDATNPEAVKKVYALKQREDSKALICMVSNQAMLERHVKEVPEAAYDIIDLATKPTTIVFDEPQGIAKNLIAEDNTIAIRVASDKFCQYLINKFRKPIVSTSANISGFPTPKSFKEIAPEILKGVDYVVNLPDENKNPSPSSIIKLGNDGLVKVIRE</sequence>
<evidence type="ECO:0000256" key="3">
    <source>
        <dbReference type="ARBA" id="ARBA00012584"/>
    </source>
</evidence>
<dbReference type="Proteomes" id="UP000184532">
    <property type="component" value="Unassembled WGS sequence"/>
</dbReference>
<evidence type="ECO:0000256" key="7">
    <source>
        <dbReference type="ARBA" id="ARBA00022695"/>
    </source>
</evidence>
<dbReference type="GO" id="GO:0006450">
    <property type="term" value="P:regulation of translational fidelity"/>
    <property type="evidence" value="ECO:0007669"/>
    <property type="project" value="TreeGrafter"/>
</dbReference>
<dbReference type="RefSeq" id="WP_073175995.1">
    <property type="nucleotide sequence ID" value="NZ_FQWL01000001.1"/>
</dbReference>
<dbReference type="PROSITE" id="PS51163">
    <property type="entry name" value="YRDC"/>
    <property type="match status" value="1"/>
</dbReference>
<dbReference type="Pfam" id="PF01300">
    <property type="entry name" value="Sua5_yciO_yrdC"/>
    <property type="match status" value="1"/>
</dbReference>
<dbReference type="InterPro" id="IPR017945">
    <property type="entry name" value="DHBP_synth_RibB-like_a/b_dom"/>
</dbReference>
<evidence type="ECO:0000313" key="14">
    <source>
        <dbReference type="Proteomes" id="UP000184532"/>
    </source>
</evidence>
<dbReference type="InterPro" id="IPR050156">
    <property type="entry name" value="TC-AMP_synthase_SUA5"/>
</dbReference>
<evidence type="ECO:0000256" key="1">
    <source>
        <dbReference type="ARBA" id="ARBA00004496"/>
    </source>
</evidence>
<feature type="domain" description="YrdC-like" evidence="12">
    <location>
        <begin position="6"/>
        <end position="190"/>
    </location>
</feature>
<dbReference type="EC" id="2.7.7.87" evidence="3"/>
<name>A0A1M5HQQ9_9FLAO</name>
<dbReference type="GO" id="GO:0003725">
    <property type="term" value="F:double-stranded RNA binding"/>
    <property type="evidence" value="ECO:0007669"/>
    <property type="project" value="InterPro"/>
</dbReference>
<keyword evidence="4" id="KW-0963">Cytoplasm</keyword>
<reference evidence="14" key="1">
    <citation type="submission" date="2016-11" db="EMBL/GenBank/DDBJ databases">
        <authorList>
            <person name="Varghese N."/>
            <person name="Submissions S."/>
        </authorList>
    </citation>
    <scope>NUCLEOTIDE SEQUENCE [LARGE SCALE GENOMIC DNA]</scope>
    <source>
        <strain evidence="14">DSM 22638</strain>
    </source>
</reference>
<dbReference type="AlphaFoldDB" id="A0A1M5HQQ9"/>
<evidence type="ECO:0000256" key="8">
    <source>
        <dbReference type="ARBA" id="ARBA00022741"/>
    </source>
</evidence>
<evidence type="ECO:0000256" key="10">
    <source>
        <dbReference type="ARBA" id="ARBA00029774"/>
    </source>
</evidence>
<evidence type="ECO:0000313" key="13">
    <source>
        <dbReference type="EMBL" id="SHG18208.1"/>
    </source>
</evidence>
<accession>A0A1M5HQQ9</accession>
<evidence type="ECO:0000256" key="6">
    <source>
        <dbReference type="ARBA" id="ARBA00022694"/>
    </source>
</evidence>
<dbReference type="InterPro" id="IPR006070">
    <property type="entry name" value="Sua5-like_dom"/>
</dbReference>
<dbReference type="Gene3D" id="3.90.870.10">
    <property type="entry name" value="DHBP synthase"/>
    <property type="match status" value="1"/>
</dbReference>
<keyword evidence="14" id="KW-1185">Reference proteome</keyword>
<evidence type="ECO:0000256" key="5">
    <source>
        <dbReference type="ARBA" id="ARBA00022679"/>
    </source>
</evidence>
<evidence type="ECO:0000256" key="2">
    <source>
        <dbReference type="ARBA" id="ARBA00007663"/>
    </source>
</evidence>
<keyword evidence="6" id="KW-0819">tRNA processing</keyword>
<dbReference type="GO" id="GO:0061710">
    <property type="term" value="F:L-threonylcarbamoyladenylate synthase"/>
    <property type="evidence" value="ECO:0007669"/>
    <property type="project" value="UniProtKB-EC"/>
</dbReference>
<evidence type="ECO:0000256" key="9">
    <source>
        <dbReference type="ARBA" id="ARBA00022840"/>
    </source>
</evidence>
<dbReference type="GO" id="GO:0000049">
    <property type="term" value="F:tRNA binding"/>
    <property type="evidence" value="ECO:0007669"/>
    <property type="project" value="TreeGrafter"/>
</dbReference>
<dbReference type="GO" id="GO:0005737">
    <property type="term" value="C:cytoplasm"/>
    <property type="evidence" value="ECO:0007669"/>
    <property type="project" value="UniProtKB-SubCell"/>
</dbReference>
<keyword evidence="5" id="KW-0808">Transferase</keyword>
<evidence type="ECO:0000256" key="11">
    <source>
        <dbReference type="ARBA" id="ARBA00048366"/>
    </source>
</evidence>
<dbReference type="PANTHER" id="PTHR17490:SF16">
    <property type="entry name" value="THREONYLCARBAMOYL-AMP SYNTHASE"/>
    <property type="match status" value="1"/>
</dbReference>
<organism evidence="13 14">
    <name type="scientific">Flagellimonas flava</name>
    <dbReference type="NCBI Taxonomy" id="570519"/>
    <lineage>
        <taxon>Bacteria</taxon>
        <taxon>Pseudomonadati</taxon>
        <taxon>Bacteroidota</taxon>
        <taxon>Flavobacteriia</taxon>
        <taxon>Flavobacteriales</taxon>
        <taxon>Flavobacteriaceae</taxon>
        <taxon>Flagellimonas</taxon>
    </lineage>
</organism>
<keyword evidence="9" id="KW-0067">ATP-binding</keyword>
<comment type="subcellular location">
    <subcellularLocation>
        <location evidence="1">Cytoplasm</location>
    </subcellularLocation>
</comment>
<protein>
    <recommendedName>
        <fullName evidence="10">L-threonylcarbamoyladenylate synthase</fullName>
        <ecNumber evidence="3">2.7.7.87</ecNumber>
    </recommendedName>
    <alternativeName>
        <fullName evidence="10">L-threonylcarbamoyladenylate synthase</fullName>
    </alternativeName>
</protein>
<dbReference type="GO" id="GO:0005524">
    <property type="term" value="F:ATP binding"/>
    <property type="evidence" value="ECO:0007669"/>
    <property type="project" value="UniProtKB-KW"/>
</dbReference>
<dbReference type="SUPFAM" id="SSF55821">
    <property type="entry name" value="YrdC/RibB"/>
    <property type="match status" value="1"/>
</dbReference>